<gene>
    <name evidence="3" type="ORF">BU23DRAFT_600962</name>
</gene>
<dbReference type="SUPFAM" id="SSF53474">
    <property type="entry name" value="alpha/beta-Hydrolases"/>
    <property type="match status" value="1"/>
</dbReference>
<dbReference type="Proteomes" id="UP000800036">
    <property type="component" value="Unassembled WGS sequence"/>
</dbReference>
<proteinExistence type="predicted"/>
<dbReference type="EMBL" id="ML976701">
    <property type="protein sequence ID" value="KAF1970416.1"/>
    <property type="molecule type" value="Genomic_DNA"/>
</dbReference>
<dbReference type="InterPro" id="IPR029058">
    <property type="entry name" value="AB_hydrolase_fold"/>
</dbReference>
<feature type="signal peptide" evidence="1">
    <location>
        <begin position="1"/>
        <end position="21"/>
    </location>
</feature>
<protein>
    <submittedName>
        <fullName evidence="3">Alpha/beta-hydrolase</fullName>
    </submittedName>
</protein>
<reference evidence="3" key="1">
    <citation type="journal article" date="2020" name="Stud. Mycol.">
        <title>101 Dothideomycetes genomes: a test case for predicting lifestyles and emergence of pathogens.</title>
        <authorList>
            <person name="Haridas S."/>
            <person name="Albert R."/>
            <person name="Binder M."/>
            <person name="Bloem J."/>
            <person name="Labutti K."/>
            <person name="Salamov A."/>
            <person name="Andreopoulos B."/>
            <person name="Baker S."/>
            <person name="Barry K."/>
            <person name="Bills G."/>
            <person name="Bluhm B."/>
            <person name="Cannon C."/>
            <person name="Castanera R."/>
            <person name="Culley D."/>
            <person name="Daum C."/>
            <person name="Ezra D."/>
            <person name="Gonzalez J."/>
            <person name="Henrissat B."/>
            <person name="Kuo A."/>
            <person name="Liang C."/>
            <person name="Lipzen A."/>
            <person name="Lutzoni F."/>
            <person name="Magnuson J."/>
            <person name="Mondo S."/>
            <person name="Nolan M."/>
            <person name="Ohm R."/>
            <person name="Pangilinan J."/>
            <person name="Park H.-J."/>
            <person name="Ramirez L."/>
            <person name="Alfaro M."/>
            <person name="Sun H."/>
            <person name="Tritt A."/>
            <person name="Yoshinaga Y."/>
            <person name="Zwiers L.-H."/>
            <person name="Turgeon B."/>
            <person name="Goodwin S."/>
            <person name="Spatafora J."/>
            <person name="Crous P."/>
            <person name="Grigoriev I."/>
        </authorList>
    </citation>
    <scope>NUCLEOTIDE SEQUENCE</scope>
    <source>
        <strain evidence="3">CBS 107.79</strain>
    </source>
</reference>
<evidence type="ECO:0000313" key="4">
    <source>
        <dbReference type="Proteomes" id="UP000800036"/>
    </source>
</evidence>
<keyword evidence="1" id="KW-0732">Signal</keyword>
<dbReference type="Pfam" id="PF12697">
    <property type="entry name" value="Abhydrolase_6"/>
    <property type="match status" value="1"/>
</dbReference>
<feature type="chain" id="PRO_5025373274" evidence="1">
    <location>
        <begin position="22"/>
        <end position="290"/>
    </location>
</feature>
<sequence>MRFIFLSPLLLGGAFLNGGLALVVRTPVKPAVVMVPGAFHSPEFFVKVIKHLDQANYKYLDAVALPSVGHIVGRQPDIDAVKAAMNKHLKAGRDVVLVGNSYGATVIGEAVKGALHYPSSSNCQTSASTSAVKGRVISLIYLSGFLPWISDVEHPETKQDIHGMSPIFNIHDNNGTITPDGDMVNAPPQKAFYNLLSAKEADYWTSKLDFESFEAANATATYISYTGDFEVVYVVGDQDTAISLQLVQSWIDQPGAKFTVEHIDSDHVSMLSKPDEVTALIQKYSVPACA</sequence>
<dbReference type="AlphaFoldDB" id="A0A6A5V5Y2"/>
<dbReference type="InterPro" id="IPR000073">
    <property type="entry name" value="AB_hydrolase_1"/>
</dbReference>
<evidence type="ECO:0000256" key="1">
    <source>
        <dbReference type="SAM" id="SignalP"/>
    </source>
</evidence>
<keyword evidence="4" id="KW-1185">Reference proteome</keyword>
<organism evidence="3 4">
    <name type="scientific">Bimuria novae-zelandiae CBS 107.79</name>
    <dbReference type="NCBI Taxonomy" id="1447943"/>
    <lineage>
        <taxon>Eukaryota</taxon>
        <taxon>Fungi</taxon>
        <taxon>Dikarya</taxon>
        <taxon>Ascomycota</taxon>
        <taxon>Pezizomycotina</taxon>
        <taxon>Dothideomycetes</taxon>
        <taxon>Pleosporomycetidae</taxon>
        <taxon>Pleosporales</taxon>
        <taxon>Massarineae</taxon>
        <taxon>Didymosphaeriaceae</taxon>
        <taxon>Bimuria</taxon>
    </lineage>
</organism>
<keyword evidence="3" id="KW-0378">Hydrolase</keyword>
<dbReference type="OrthoDB" id="408373at2759"/>
<dbReference type="PANTHER" id="PTHR37017">
    <property type="entry name" value="AB HYDROLASE-1 DOMAIN-CONTAINING PROTEIN-RELATED"/>
    <property type="match status" value="1"/>
</dbReference>
<evidence type="ECO:0000259" key="2">
    <source>
        <dbReference type="Pfam" id="PF12697"/>
    </source>
</evidence>
<accession>A0A6A5V5Y2</accession>
<dbReference type="PANTHER" id="PTHR37017:SF11">
    <property type="entry name" value="ESTERASE_LIPASE_THIOESTERASE DOMAIN-CONTAINING PROTEIN"/>
    <property type="match status" value="1"/>
</dbReference>
<dbReference type="Gene3D" id="3.40.50.1820">
    <property type="entry name" value="alpha/beta hydrolase"/>
    <property type="match status" value="1"/>
</dbReference>
<feature type="domain" description="AB hydrolase-1" evidence="2">
    <location>
        <begin position="32"/>
        <end position="279"/>
    </location>
</feature>
<dbReference type="InterPro" id="IPR052897">
    <property type="entry name" value="Sec-Metab_Biosynth_Hydrolase"/>
</dbReference>
<dbReference type="GO" id="GO:0016787">
    <property type="term" value="F:hydrolase activity"/>
    <property type="evidence" value="ECO:0007669"/>
    <property type="project" value="UniProtKB-KW"/>
</dbReference>
<name>A0A6A5V5Y2_9PLEO</name>
<evidence type="ECO:0000313" key="3">
    <source>
        <dbReference type="EMBL" id="KAF1970416.1"/>
    </source>
</evidence>